<dbReference type="CDD" id="cd00338">
    <property type="entry name" value="Ser_Recombinase"/>
    <property type="match status" value="1"/>
</dbReference>
<feature type="domain" description="Recombinase" evidence="3">
    <location>
        <begin position="187"/>
        <end position="333"/>
    </location>
</feature>
<dbReference type="InterPro" id="IPR011109">
    <property type="entry name" value="DNA_bind_recombinase_dom"/>
</dbReference>
<feature type="region of interest" description="Disordered" evidence="1">
    <location>
        <begin position="1"/>
        <end position="21"/>
    </location>
</feature>
<dbReference type="PANTHER" id="PTHR30461">
    <property type="entry name" value="DNA-INVERTASE FROM LAMBDOID PROPHAGE"/>
    <property type="match status" value="1"/>
</dbReference>
<dbReference type="EMBL" id="RAQU01000383">
    <property type="protein sequence ID" value="RKK00995.1"/>
    <property type="molecule type" value="Genomic_DNA"/>
</dbReference>
<dbReference type="PROSITE" id="PS51737">
    <property type="entry name" value="RECOMBINASE_DNA_BIND"/>
    <property type="match status" value="1"/>
</dbReference>
<dbReference type="GO" id="GO:0000150">
    <property type="term" value="F:DNA strand exchange activity"/>
    <property type="evidence" value="ECO:0007669"/>
    <property type="project" value="InterPro"/>
</dbReference>
<evidence type="ECO:0000259" key="3">
    <source>
        <dbReference type="PROSITE" id="PS51737"/>
    </source>
</evidence>
<dbReference type="InterPro" id="IPR006119">
    <property type="entry name" value="Resolv_N"/>
</dbReference>
<proteinExistence type="predicted"/>
<dbReference type="InterPro" id="IPR025827">
    <property type="entry name" value="Zn_ribbon_recom_dom"/>
</dbReference>
<organism evidence="4 5">
    <name type="scientific">Teichococcus wenyumeiae</name>
    <dbReference type="NCBI Taxonomy" id="2478470"/>
    <lineage>
        <taxon>Bacteria</taxon>
        <taxon>Pseudomonadati</taxon>
        <taxon>Pseudomonadota</taxon>
        <taxon>Alphaproteobacteria</taxon>
        <taxon>Acetobacterales</taxon>
        <taxon>Roseomonadaceae</taxon>
        <taxon>Roseomonas</taxon>
    </lineage>
</organism>
<dbReference type="Pfam" id="PF07508">
    <property type="entry name" value="Recombinase"/>
    <property type="match status" value="1"/>
</dbReference>
<dbReference type="Proteomes" id="UP000278036">
    <property type="component" value="Unassembled WGS sequence"/>
</dbReference>
<dbReference type="SMART" id="SM00857">
    <property type="entry name" value="Resolvase"/>
    <property type="match status" value="1"/>
</dbReference>
<dbReference type="InterPro" id="IPR038109">
    <property type="entry name" value="DNA_bind_recomb_sf"/>
</dbReference>
<comment type="caution">
    <text evidence="4">The sequence shown here is derived from an EMBL/GenBank/DDBJ whole genome shotgun (WGS) entry which is preliminary data.</text>
</comment>
<dbReference type="InterPro" id="IPR050639">
    <property type="entry name" value="SSR_resolvase"/>
</dbReference>
<dbReference type="Gene3D" id="3.40.50.1390">
    <property type="entry name" value="Resolvase, N-terminal catalytic domain"/>
    <property type="match status" value="1"/>
</dbReference>
<feature type="domain" description="Resolvase/invertase-type recombinase catalytic" evidence="2">
    <location>
        <begin position="29"/>
        <end position="180"/>
    </location>
</feature>
<evidence type="ECO:0000256" key="1">
    <source>
        <dbReference type="SAM" id="MobiDB-lite"/>
    </source>
</evidence>
<dbReference type="InterPro" id="IPR036162">
    <property type="entry name" value="Resolvase-like_N_sf"/>
</dbReference>
<dbReference type="InParanoid" id="A0A3A9J8N7"/>
<name>A0A3A9J8N7_9PROT</name>
<dbReference type="PANTHER" id="PTHR30461:SF23">
    <property type="entry name" value="DNA RECOMBINASE-RELATED"/>
    <property type="match status" value="1"/>
</dbReference>
<evidence type="ECO:0000313" key="4">
    <source>
        <dbReference type="EMBL" id="RKK00995.1"/>
    </source>
</evidence>
<dbReference type="Pfam" id="PF00239">
    <property type="entry name" value="Resolvase"/>
    <property type="match status" value="1"/>
</dbReference>
<dbReference type="PROSITE" id="PS51736">
    <property type="entry name" value="RECOMBINASES_3"/>
    <property type="match status" value="1"/>
</dbReference>
<dbReference type="OrthoDB" id="7475655at2"/>
<dbReference type="RefSeq" id="WP_120641198.1">
    <property type="nucleotide sequence ID" value="NZ_RAQU01000383.1"/>
</dbReference>
<dbReference type="GO" id="GO:0003677">
    <property type="term" value="F:DNA binding"/>
    <property type="evidence" value="ECO:0007669"/>
    <property type="project" value="InterPro"/>
</dbReference>
<accession>A0A3A9J8N7</accession>
<evidence type="ECO:0000313" key="5">
    <source>
        <dbReference type="Proteomes" id="UP000278036"/>
    </source>
</evidence>
<gene>
    <name evidence="4" type="ORF">D6Z83_27355</name>
</gene>
<dbReference type="SUPFAM" id="SSF53041">
    <property type="entry name" value="Resolvase-like"/>
    <property type="match status" value="1"/>
</dbReference>
<sequence>MSETLPTPTLPSAGLLPTGKIRDRHRDRHAVVYVRQSTVRQVQQHQESARLQYALADRARQLGWHPSQVVVIDDDMGRSAASTLDRPGFQRLVAEVGLGHVGLVLGIEVSRLARSCRDWHQLLEMCALFDTLIADADGLYDPATYNDRLLLGLKGTMSEAELHILKARMHEGRRAKAVRGELVIGLPRGFVQRPSGEVALDPDEQVRSTIRLVFDVFERRRSIRGVLTYLVDHDIQLPDRVRSGPHKGEVRWNRPNHATLGDMLRHPAYAGAYVYGRRRMERRSQLPGKPHSGRRFIRAPEQWAVLRRDCWPAYIDWATYAGNQEQMAANRAKHDGIPRGGPALLGGLVRCGRCGRRMTLAYHDNGREARYQCCLEAVTFGGLRCQSLSAQPVDGRVAVLILAALAPSAVEVSLQLAEDVELERAERRRHWTQRLERAGYEAALARRRYEAVDPGMRLVARTLERDWEAALAAEQALQADHARELAHEPPRLRPAELDAIRRLTEDVPALWHAPTTTQHDRQAIARLMLEQVTVRVDGSSEHVEIACHWAGGTQTHHALVRPVRRFEQLRGSDQMLATIRDLRGQGCSAAAIAEQLNAAGWRPPKRASFNASMVQRLVFRHGLGGGRPIWSSNVAREPGSEWTLHEAADRLGVHRHTAYRWLQQGCLRGRVATRGKQRIWLVQMSGDELDQVRAAVLPSDHKNRT</sequence>
<evidence type="ECO:0000259" key="2">
    <source>
        <dbReference type="PROSITE" id="PS51736"/>
    </source>
</evidence>
<dbReference type="AlphaFoldDB" id="A0A3A9J8N7"/>
<protein>
    <submittedName>
        <fullName evidence="4">Recombinase family protein</fullName>
    </submittedName>
</protein>
<dbReference type="Pfam" id="PF13408">
    <property type="entry name" value="Zn_ribbon_recom"/>
    <property type="match status" value="1"/>
</dbReference>
<reference evidence="4 5" key="1">
    <citation type="submission" date="2018-09" db="EMBL/GenBank/DDBJ databases">
        <title>Roseomonas sp. nov., isolated from feces of Tibetan antelopes in the Qinghai-Tibet plateau, China.</title>
        <authorList>
            <person name="Tian Z."/>
        </authorList>
    </citation>
    <scope>NUCLEOTIDE SEQUENCE [LARGE SCALE GENOMIC DNA]</scope>
    <source>
        <strain evidence="4 5">Z24</strain>
    </source>
</reference>
<dbReference type="Gene3D" id="3.90.1750.20">
    <property type="entry name" value="Putative Large Serine Recombinase, Chain B, Domain 2"/>
    <property type="match status" value="1"/>
</dbReference>